<dbReference type="GO" id="GO:0016779">
    <property type="term" value="F:nucleotidyltransferase activity"/>
    <property type="evidence" value="ECO:0007669"/>
    <property type="project" value="UniProtKB-KW"/>
</dbReference>
<name>E0TG67_PARBH</name>
<evidence type="ECO:0000256" key="6">
    <source>
        <dbReference type="ARBA" id="ARBA00022842"/>
    </source>
</evidence>
<dbReference type="GO" id="GO:0008033">
    <property type="term" value="P:tRNA processing"/>
    <property type="evidence" value="ECO:0007669"/>
    <property type="project" value="UniProtKB-KW"/>
</dbReference>
<dbReference type="EMBL" id="CP002156">
    <property type="protein sequence ID" value="ADM10638.1"/>
    <property type="molecule type" value="Genomic_DNA"/>
</dbReference>
<evidence type="ECO:0000259" key="8">
    <source>
        <dbReference type="Pfam" id="PF01743"/>
    </source>
</evidence>
<comment type="similarity">
    <text evidence="7">Belongs to the tRNA nucleotidyltransferase/poly(A) polymerase family.</text>
</comment>
<dbReference type="CDD" id="cd05398">
    <property type="entry name" value="NT_ClassII-CCAase"/>
    <property type="match status" value="1"/>
</dbReference>
<reference evidence="10" key="1">
    <citation type="submission" date="2010-08" db="EMBL/GenBank/DDBJ databases">
        <title>Genome sequence of Parvularcula bermudensis HTCC2503.</title>
        <authorList>
            <person name="Kang D.-M."/>
            <person name="Oh H.-M."/>
            <person name="Cho J.-C."/>
        </authorList>
    </citation>
    <scope>NUCLEOTIDE SEQUENCE [LARGE SCALE GENOMIC DNA]</scope>
    <source>
        <strain evidence="10">ATCC BAA-594 / HTCC2503 / KCTC 12087</strain>
    </source>
</reference>
<evidence type="ECO:0000256" key="7">
    <source>
        <dbReference type="RuleBase" id="RU003953"/>
    </source>
</evidence>
<evidence type="ECO:0000256" key="2">
    <source>
        <dbReference type="ARBA" id="ARBA00022679"/>
    </source>
</evidence>
<evidence type="ECO:0000313" key="10">
    <source>
        <dbReference type="Proteomes" id="UP000001302"/>
    </source>
</evidence>
<dbReference type="Proteomes" id="UP000001302">
    <property type="component" value="Chromosome"/>
</dbReference>
<organism evidence="9 10">
    <name type="scientific">Parvularcula bermudensis (strain ATCC BAA-594 / HTCC2503 / KCTC 12087)</name>
    <dbReference type="NCBI Taxonomy" id="314260"/>
    <lineage>
        <taxon>Bacteria</taxon>
        <taxon>Pseudomonadati</taxon>
        <taxon>Pseudomonadota</taxon>
        <taxon>Alphaproteobacteria</taxon>
        <taxon>Parvularculales</taxon>
        <taxon>Parvularculaceae</taxon>
        <taxon>Parvularcula</taxon>
    </lineage>
</organism>
<sequence>MTADPFAWARSGDAAKLLAILNEEGEARFVGGCIRDSLLGQPPGAAGHTDIDIATTLLPEETLKLLGRHGIRVIPTGLEHGTVTAVLSAVPFEITTLRCDVATDGRHATVSFTEDWEKDAARRDFTINALSLDKEGRLYDYHDGRADLMARRVRFIGRPAQRIKEDYLRILRFMRFSARFGGTLDVAGWQASEALAGGLLHLSKERIWSEVSRLFCAAGAPTVLSEAAKGPILDAIIQVAPDPVSFARIHAAREGAPSAGLCLAALWPTATRSMLQSAFKPPTSVLAHALTLPEIAKVWEAGATPREVLFSYGRPAAEEGLALCRLSAAAKAEIVRALTTAPVPVLPVRGADFIAAGLTAGPMVGNALKDFTERWAQANFPEDPAIVRSLFDEVMAAI</sequence>
<feature type="domain" description="Poly A polymerase head" evidence="8">
    <location>
        <begin position="27"/>
        <end position="154"/>
    </location>
</feature>
<keyword evidence="5" id="KW-0479">Metal-binding</keyword>
<dbReference type="SUPFAM" id="SSF81301">
    <property type="entry name" value="Nucleotidyltransferase"/>
    <property type="match status" value="1"/>
</dbReference>
<dbReference type="KEGG" id="pbr:PB2503_13004"/>
<dbReference type="InterPro" id="IPR002646">
    <property type="entry name" value="PolA_pol_head_dom"/>
</dbReference>
<dbReference type="OrthoDB" id="9805698at2"/>
<dbReference type="InterPro" id="IPR043519">
    <property type="entry name" value="NT_sf"/>
</dbReference>
<dbReference type="PANTHER" id="PTHR46173:SF1">
    <property type="entry name" value="CCA TRNA NUCLEOTIDYLTRANSFERASE 1, MITOCHONDRIAL"/>
    <property type="match status" value="1"/>
</dbReference>
<evidence type="ECO:0000256" key="1">
    <source>
        <dbReference type="ARBA" id="ARBA00001946"/>
    </source>
</evidence>
<dbReference type="InterPro" id="IPR050264">
    <property type="entry name" value="Bact_CCA-adding_enz_type3_sf"/>
</dbReference>
<dbReference type="STRING" id="314260.PB2503_13004"/>
<proteinExistence type="inferred from homology"/>
<accession>E0TG67</accession>
<dbReference type="Gene3D" id="3.30.460.10">
    <property type="entry name" value="Beta Polymerase, domain 2"/>
    <property type="match status" value="1"/>
</dbReference>
<dbReference type="PANTHER" id="PTHR46173">
    <property type="entry name" value="CCA TRNA NUCLEOTIDYLTRANSFERASE 1, MITOCHONDRIAL"/>
    <property type="match status" value="1"/>
</dbReference>
<evidence type="ECO:0000256" key="5">
    <source>
        <dbReference type="ARBA" id="ARBA00022723"/>
    </source>
</evidence>
<gene>
    <name evidence="9" type="ordered locus">PB2503_13004</name>
</gene>
<comment type="cofactor">
    <cofactor evidence="1">
        <name>Mg(2+)</name>
        <dbReference type="ChEBI" id="CHEBI:18420"/>
    </cofactor>
</comment>
<dbReference type="GO" id="GO:0000049">
    <property type="term" value="F:tRNA binding"/>
    <property type="evidence" value="ECO:0007669"/>
    <property type="project" value="TreeGrafter"/>
</dbReference>
<dbReference type="AlphaFoldDB" id="E0TG67"/>
<evidence type="ECO:0000256" key="3">
    <source>
        <dbReference type="ARBA" id="ARBA00022694"/>
    </source>
</evidence>
<keyword evidence="6" id="KW-0460">Magnesium</keyword>
<keyword evidence="4" id="KW-0548">Nucleotidyltransferase</keyword>
<dbReference type="HOGENOM" id="CLU_015961_2_3_5"/>
<dbReference type="SUPFAM" id="SSF81891">
    <property type="entry name" value="Poly A polymerase C-terminal region-like"/>
    <property type="match status" value="1"/>
</dbReference>
<dbReference type="RefSeq" id="WP_013301612.1">
    <property type="nucleotide sequence ID" value="NC_014414.1"/>
</dbReference>
<protein>
    <submittedName>
        <fullName evidence="9">Possible poly(A) polymerase</fullName>
    </submittedName>
</protein>
<dbReference type="eggNOG" id="COG0617">
    <property type="taxonomic scope" value="Bacteria"/>
</dbReference>
<keyword evidence="7" id="KW-0694">RNA-binding</keyword>
<keyword evidence="3" id="KW-0819">tRNA processing</keyword>
<evidence type="ECO:0000256" key="4">
    <source>
        <dbReference type="ARBA" id="ARBA00022695"/>
    </source>
</evidence>
<dbReference type="Gene3D" id="1.10.3090.10">
    <property type="entry name" value="cca-adding enzyme, domain 2"/>
    <property type="match status" value="1"/>
</dbReference>
<keyword evidence="10" id="KW-1185">Reference proteome</keyword>
<keyword evidence="2 7" id="KW-0808">Transferase</keyword>
<dbReference type="Pfam" id="PF01743">
    <property type="entry name" value="PolyA_pol"/>
    <property type="match status" value="1"/>
</dbReference>
<dbReference type="GO" id="GO:0046872">
    <property type="term" value="F:metal ion binding"/>
    <property type="evidence" value="ECO:0007669"/>
    <property type="project" value="UniProtKB-KW"/>
</dbReference>
<reference evidence="9 10" key="2">
    <citation type="journal article" date="2011" name="J. Bacteriol.">
        <title>Complete genome sequence of strain HTCC2503T of Parvularcula bermudensis, the type species of the order "Parvularculales" in the class Alphaproteobacteria.</title>
        <authorList>
            <person name="Oh H.M."/>
            <person name="Kang I."/>
            <person name="Vergin K.L."/>
            <person name="Kang D."/>
            <person name="Rhee K.H."/>
            <person name="Giovannoni S.J."/>
            <person name="Cho J.C."/>
        </authorList>
    </citation>
    <scope>NUCLEOTIDE SEQUENCE [LARGE SCALE GENOMIC DNA]</scope>
    <source>
        <strain evidence="10">ATCC BAA-594 / HTCC2503 / KCTC 12087</strain>
    </source>
</reference>
<evidence type="ECO:0000313" key="9">
    <source>
        <dbReference type="EMBL" id="ADM10638.1"/>
    </source>
</evidence>